<feature type="domain" description="3-beta hydroxysteroid dehydrogenase/isomerase" evidence="6">
    <location>
        <begin position="630"/>
        <end position="759"/>
    </location>
</feature>
<dbReference type="InterPro" id="IPR050309">
    <property type="entry name" value="Type-B_Carboxylest/Lipase"/>
</dbReference>
<dbReference type="Gene3D" id="3.40.50.720">
    <property type="entry name" value="NAD(P)-binding Rossmann-like Domain"/>
    <property type="match status" value="1"/>
</dbReference>
<comment type="similarity">
    <text evidence="1">Belongs to the type-B carboxylesterase/lipase family.</text>
</comment>
<dbReference type="SUPFAM" id="SSF51735">
    <property type="entry name" value="NAD(P)-binding Rossmann-fold domains"/>
    <property type="match status" value="1"/>
</dbReference>
<dbReference type="AlphaFoldDB" id="A0AAX6MMN6"/>
<evidence type="ECO:0000313" key="7">
    <source>
        <dbReference type="EMBL" id="KAK6953713.1"/>
    </source>
</evidence>
<feature type="domain" description="Carboxylesterase type B" evidence="5">
    <location>
        <begin position="47"/>
        <end position="529"/>
    </location>
</feature>
<keyword evidence="2" id="KW-0378">Hydrolase</keyword>
<accession>A0AAX6MMN6</accession>
<dbReference type="Pfam" id="PF01073">
    <property type="entry name" value="3Beta_HSD"/>
    <property type="match status" value="1"/>
</dbReference>
<dbReference type="GO" id="GO:0006694">
    <property type="term" value="P:steroid biosynthetic process"/>
    <property type="evidence" value="ECO:0007669"/>
    <property type="project" value="InterPro"/>
</dbReference>
<keyword evidence="8" id="KW-1185">Reference proteome</keyword>
<proteinExistence type="inferred from homology"/>
<dbReference type="SUPFAM" id="SSF53474">
    <property type="entry name" value="alpha/beta-Hydrolases"/>
    <property type="match status" value="1"/>
</dbReference>
<dbReference type="InterPro" id="IPR029058">
    <property type="entry name" value="AB_hydrolase_fold"/>
</dbReference>
<evidence type="ECO:0000256" key="3">
    <source>
        <dbReference type="SAM" id="MobiDB-lite"/>
    </source>
</evidence>
<dbReference type="GO" id="GO:0016616">
    <property type="term" value="F:oxidoreductase activity, acting on the CH-OH group of donors, NAD or NADP as acceptor"/>
    <property type="evidence" value="ECO:0007669"/>
    <property type="project" value="InterPro"/>
</dbReference>
<reference evidence="7 8" key="1">
    <citation type="journal article" date="2024" name="Front Chem Biol">
        <title>Unveiling the potential of Daldinia eschscholtzii MFLUCC 19-0629 through bioactivity and bioinformatics studies for enhanced sustainable agriculture production.</title>
        <authorList>
            <person name="Brooks S."/>
            <person name="Weaver J.A."/>
            <person name="Klomchit A."/>
            <person name="Alharthi S.A."/>
            <person name="Onlamun T."/>
            <person name="Nurani R."/>
            <person name="Vong T.K."/>
            <person name="Alberti F."/>
            <person name="Greco C."/>
        </authorList>
    </citation>
    <scope>NUCLEOTIDE SEQUENCE [LARGE SCALE GENOMIC DNA]</scope>
    <source>
        <strain evidence="7">MFLUCC 19-0629</strain>
    </source>
</reference>
<dbReference type="InterPro" id="IPR002018">
    <property type="entry name" value="CarbesteraseB"/>
</dbReference>
<feature type="region of interest" description="Disordered" evidence="3">
    <location>
        <begin position="832"/>
        <end position="852"/>
    </location>
</feature>
<evidence type="ECO:0000256" key="4">
    <source>
        <dbReference type="SAM" id="SignalP"/>
    </source>
</evidence>
<dbReference type="Proteomes" id="UP001369815">
    <property type="component" value="Unassembled WGS sequence"/>
</dbReference>
<organism evidence="7 8">
    <name type="scientific">Daldinia eschscholtzii</name>
    <dbReference type="NCBI Taxonomy" id="292717"/>
    <lineage>
        <taxon>Eukaryota</taxon>
        <taxon>Fungi</taxon>
        <taxon>Dikarya</taxon>
        <taxon>Ascomycota</taxon>
        <taxon>Pezizomycotina</taxon>
        <taxon>Sordariomycetes</taxon>
        <taxon>Xylariomycetidae</taxon>
        <taxon>Xylariales</taxon>
        <taxon>Hypoxylaceae</taxon>
        <taxon>Daldinia</taxon>
    </lineage>
</organism>
<dbReference type="Gene3D" id="3.40.50.1820">
    <property type="entry name" value="alpha/beta hydrolase"/>
    <property type="match status" value="1"/>
</dbReference>
<keyword evidence="4" id="KW-0732">Signal</keyword>
<dbReference type="InterPro" id="IPR036291">
    <property type="entry name" value="NAD(P)-bd_dom_sf"/>
</dbReference>
<dbReference type="Pfam" id="PF00135">
    <property type="entry name" value="COesterase"/>
    <property type="match status" value="1"/>
</dbReference>
<dbReference type="PANTHER" id="PTHR11559">
    <property type="entry name" value="CARBOXYLESTERASE"/>
    <property type="match status" value="1"/>
</dbReference>
<dbReference type="InterPro" id="IPR002225">
    <property type="entry name" value="3Beta_OHSteriod_DH/Estase"/>
</dbReference>
<feature type="signal peptide" evidence="4">
    <location>
        <begin position="1"/>
        <end position="24"/>
    </location>
</feature>
<evidence type="ECO:0000259" key="5">
    <source>
        <dbReference type="Pfam" id="PF00135"/>
    </source>
</evidence>
<gene>
    <name evidence="7" type="ORF">Daesc_006018</name>
</gene>
<evidence type="ECO:0000256" key="1">
    <source>
        <dbReference type="ARBA" id="ARBA00005964"/>
    </source>
</evidence>
<dbReference type="PROSITE" id="PS00122">
    <property type="entry name" value="CARBOXYLESTERASE_B_1"/>
    <property type="match status" value="1"/>
</dbReference>
<name>A0AAX6MMN6_9PEZI</name>
<evidence type="ECO:0000313" key="8">
    <source>
        <dbReference type="Proteomes" id="UP001369815"/>
    </source>
</evidence>
<comment type="caution">
    <text evidence="7">The sequence shown here is derived from an EMBL/GenBank/DDBJ whole genome shotgun (WGS) entry which is preliminary data.</text>
</comment>
<dbReference type="EMBL" id="JBANMG010000005">
    <property type="protein sequence ID" value="KAK6953713.1"/>
    <property type="molecule type" value="Genomic_DNA"/>
</dbReference>
<evidence type="ECO:0000259" key="6">
    <source>
        <dbReference type="Pfam" id="PF01073"/>
    </source>
</evidence>
<feature type="chain" id="PRO_5043545326" evidence="4">
    <location>
        <begin position="25"/>
        <end position="852"/>
    </location>
</feature>
<protein>
    <submittedName>
        <fullName evidence="7">Uncharacterized protein</fullName>
    </submittedName>
</protein>
<dbReference type="GO" id="GO:0016787">
    <property type="term" value="F:hydrolase activity"/>
    <property type="evidence" value="ECO:0007669"/>
    <property type="project" value="UniProtKB-KW"/>
</dbReference>
<evidence type="ECO:0000256" key="2">
    <source>
        <dbReference type="ARBA" id="ARBA00022801"/>
    </source>
</evidence>
<sequence>MSNVKMLLWLYLGFSASTFSLVFGHNGRRESPPSVDLGYEVRQGSVNETGDYYIFNNIPYAQQPVGDLRFSKPVAIVESQGAPAHGHGNDDIVMCPQAYPQWVINLMAQRSKMNRNTMAALLNNQPGQTEACLVLDVYVPARIFNDGPPANASVLVWIHGGGFTFGSKNLFGNPASLIDRSQKSGLQGTIIVSINYRLGMYGWLSGSDVTPNLGLYDQRLALDWIQEYIVLFGGGPDRVTVMGESAGAASIVHQLTAFGASEASPFLKAIIQSPSFQWNIDLDGNYLKTLNEASKQTGYEVDSVNQLRVLPADLLQSINQATVTSAPLGTFGFGPGPDDAFVTDIPQKLIHQGKFDSTVRLFLTHTSHESSPFLPHNIKTAADVRRYVKNSLPAASDKTIDFLLTNRRLYPNVLNGTYPWKTQFERAERLASEMGFSCMTRYLSTALNNYTFNLVFTHPPGWHAEDVPYVFFNGDTRTPDDGYPVDRNLATRLQDYIVKFAQTGDPNGADRLHFPFYGRDSTVLELGRRGFRQGVDDLKVSKSSSVASGGTLKILTIAHPVPSSLPMHTFKRTGRHARGGRLLSRTPDEVRKLSGSRWTTDQLKETYKRLQENPIDYTSKIPPKLERRYVVTGGSGLVGGFIVLQLLARGNSPESIRIVDIRKTERNDMCSGPATEVEFVETDITSSNSVDAAFARPWHPSVSNLPLTVFHTAAVILASERSKFQHAFPEAVNVIGTKNVLAAARKAGADIFSSTSSGSISIRPVEPFVLPWVSSPRNFWQILDVKDFNSPLRKREGYFANYPASKAAAERLVCGSNNEEFRTGCIRPANGVYGNPTDNTVGDPLSRTVLPR</sequence>
<dbReference type="InterPro" id="IPR019826">
    <property type="entry name" value="Carboxylesterase_B_AS"/>
</dbReference>